<sequence>MSVPKLNFIFREDQENSVKSNYQKSFKQIKNFCILSYKKLCLQILILRKERLRVKDGF</sequence>
<accession>A0A059F5R3</accession>
<evidence type="ECO:0000313" key="2">
    <source>
        <dbReference type="Proteomes" id="UP000030655"/>
    </source>
</evidence>
<protein>
    <submittedName>
        <fullName evidence="1">Uncharacterized protein</fullName>
    </submittedName>
</protein>
<reference evidence="2" key="1">
    <citation type="submission" date="2013-02" db="EMBL/GenBank/DDBJ databases">
        <authorList>
            <consortium name="The Broad Institute Genome Sequencing Platform"/>
            <person name="Cuomo C."/>
            <person name="Becnel J."/>
            <person name="Sanscrainte N."/>
            <person name="Walker B."/>
            <person name="Young S.K."/>
            <person name="Zeng Q."/>
            <person name="Gargeya S."/>
            <person name="Fitzgerald M."/>
            <person name="Haas B."/>
            <person name="Abouelleil A."/>
            <person name="Alvarado L."/>
            <person name="Arachchi H.M."/>
            <person name="Berlin A.M."/>
            <person name="Chapman S.B."/>
            <person name="Dewar J."/>
            <person name="Goldberg J."/>
            <person name="Griggs A."/>
            <person name="Gujja S."/>
            <person name="Hansen M."/>
            <person name="Howarth C."/>
            <person name="Imamovic A."/>
            <person name="Larimer J."/>
            <person name="McCowan C."/>
            <person name="Murphy C."/>
            <person name="Neiman D."/>
            <person name="Pearson M."/>
            <person name="Priest M."/>
            <person name="Roberts A."/>
            <person name="Saif S."/>
            <person name="Shea T."/>
            <person name="Sisk P."/>
            <person name="Sykes S."/>
            <person name="Wortman J."/>
            <person name="Nusbaum C."/>
            <person name="Birren B."/>
        </authorList>
    </citation>
    <scope>NUCLEOTIDE SEQUENCE [LARGE SCALE GENOMIC DNA]</scope>
    <source>
        <strain evidence="2">PRA339</strain>
    </source>
</reference>
<dbReference type="AlphaFoldDB" id="A0A059F5R3"/>
<evidence type="ECO:0000313" key="1">
    <source>
        <dbReference type="EMBL" id="KCZ82344.1"/>
    </source>
</evidence>
<dbReference type="Proteomes" id="UP000030655">
    <property type="component" value="Unassembled WGS sequence"/>
</dbReference>
<dbReference type="HOGENOM" id="CLU_2978702_0_0_1"/>
<reference evidence="1 2" key="2">
    <citation type="submission" date="2014-03" db="EMBL/GenBank/DDBJ databases">
        <title>The Genome Sequence of Anncaliia algerae insect isolate PRA339.</title>
        <authorList>
            <consortium name="The Broad Institute Genome Sequencing Platform"/>
            <consortium name="The Broad Institute Genome Sequencing Center for Infectious Disease"/>
            <person name="Cuomo C."/>
            <person name="Becnel J."/>
            <person name="Sanscrainte N."/>
            <person name="Walker B."/>
            <person name="Young S.K."/>
            <person name="Zeng Q."/>
            <person name="Gargeya S."/>
            <person name="Fitzgerald M."/>
            <person name="Haas B."/>
            <person name="Abouelleil A."/>
            <person name="Alvarado L."/>
            <person name="Arachchi H.M."/>
            <person name="Berlin A.M."/>
            <person name="Chapman S.B."/>
            <person name="Dewar J."/>
            <person name="Goldberg J."/>
            <person name="Griggs A."/>
            <person name="Gujja S."/>
            <person name="Hansen M."/>
            <person name="Howarth C."/>
            <person name="Imamovic A."/>
            <person name="Larimer J."/>
            <person name="McCowan C."/>
            <person name="Murphy C."/>
            <person name="Neiman D."/>
            <person name="Pearson M."/>
            <person name="Priest M."/>
            <person name="Roberts A."/>
            <person name="Saif S."/>
            <person name="Shea T."/>
            <person name="Sisk P."/>
            <person name="Sykes S."/>
            <person name="Wortman J."/>
            <person name="Nusbaum C."/>
            <person name="Birren B."/>
        </authorList>
    </citation>
    <scope>NUCLEOTIDE SEQUENCE [LARGE SCALE GENOMIC DNA]</scope>
    <source>
        <strain evidence="1 2">PRA339</strain>
    </source>
</reference>
<keyword evidence="2" id="KW-1185">Reference proteome</keyword>
<dbReference type="EMBL" id="KK365130">
    <property type="protein sequence ID" value="KCZ82344.1"/>
    <property type="molecule type" value="Genomic_DNA"/>
</dbReference>
<name>A0A059F5R3_9MICR</name>
<proteinExistence type="predicted"/>
<organism evidence="1 2">
    <name type="scientific">Anncaliia algerae PRA339</name>
    <dbReference type="NCBI Taxonomy" id="1288291"/>
    <lineage>
        <taxon>Eukaryota</taxon>
        <taxon>Fungi</taxon>
        <taxon>Fungi incertae sedis</taxon>
        <taxon>Microsporidia</taxon>
        <taxon>Tubulinosematoidea</taxon>
        <taxon>Tubulinosematidae</taxon>
        <taxon>Anncaliia</taxon>
    </lineage>
</organism>
<gene>
    <name evidence="1" type="ORF">H312_00002</name>
</gene>
<dbReference type="VEuPathDB" id="MicrosporidiaDB:H312_00002"/>